<protein>
    <recommendedName>
        <fullName evidence="3">Flagellar FliJ protein</fullName>
    </recommendedName>
</protein>
<gene>
    <name evidence="1" type="ORF">OE699_08370</name>
</gene>
<name>A0ABT2ZYM9_9RHOB</name>
<reference evidence="1 2" key="1">
    <citation type="submission" date="2022-10" db="EMBL/GenBank/DDBJ databases">
        <title>Sinirhodobacter sp. nov., isolated from ocean surface sediments.</title>
        <authorList>
            <person name="He W."/>
            <person name="Wang L."/>
            <person name="Zhang D.-F."/>
        </authorList>
    </citation>
    <scope>NUCLEOTIDE SEQUENCE [LARGE SCALE GENOMIC DNA]</scope>
    <source>
        <strain evidence="1 2">WL0115</strain>
    </source>
</reference>
<comment type="caution">
    <text evidence="1">The sequence shown here is derived from an EMBL/GenBank/DDBJ whole genome shotgun (WGS) entry which is preliminary data.</text>
</comment>
<dbReference type="Proteomes" id="UP001526166">
    <property type="component" value="Unassembled WGS sequence"/>
</dbReference>
<proteinExistence type="predicted"/>
<evidence type="ECO:0000313" key="1">
    <source>
        <dbReference type="EMBL" id="MCV2878868.1"/>
    </source>
</evidence>
<accession>A0ABT2ZYM9</accession>
<sequence length="118" mass="12677">MTGKKLANLQMLAQLGQEIELARLAKLAQQQTDLREQQRALRAGLGTQEGAGLSDPATLGKYLDWVQGQCAALARKEAALAPEIAQQRAAAAKAFGRNVALEKLAARQATKGWRQPLS</sequence>
<evidence type="ECO:0000313" key="2">
    <source>
        <dbReference type="Proteomes" id="UP001526166"/>
    </source>
</evidence>
<dbReference type="RefSeq" id="WP_263847691.1">
    <property type="nucleotide sequence ID" value="NZ_JAOWKW010000006.1"/>
</dbReference>
<dbReference type="EMBL" id="JAOWKW010000006">
    <property type="protein sequence ID" value="MCV2878868.1"/>
    <property type="molecule type" value="Genomic_DNA"/>
</dbReference>
<evidence type="ECO:0008006" key="3">
    <source>
        <dbReference type="Google" id="ProtNLM"/>
    </source>
</evidence>
<organism evidence="1 2">
    <name type="scientific">Sedimentimonas flavescens</name>
    <dbReference type="NCBI Taxonomy" id="2851012"/>
    <lineage>
        <taxon>Bacteria</taxon>
        <taxon>Pseudomonadati</taxon>
        <taxon>Pseudomonadota</taxon>
        <taxon>Alphaproteobacteria</taxon>
        <taxon>Rhodobacterales</taxon>
        <taxon>Rhodobacter group</taxon>
        <taxon>Sedimentimonas</taxon>
    </lineage>
</organism>
<keyword evidence="2" id="KW-1185">Reference proteome</keyword>